<evidence type="ECO:0000313" key="4">
    <source>
        <dbReference type="Proteomes" id="UP001189122"/>
    </source>
</evidence>
<dbReference type="Proteomes" id="UP001189122">
    <property type="component" value="Unassembled WGS sequence"/>
</dbReference>
<dbReference type="AlphaFoldDB" id="A0A7I8J857"/>
<keyword evidence="4" id="KW-1185">Reference proteome</keyword>
<dbReference type="EMBL" id="LR743596">
    <property type="protein sequence ID" value="CAA2627118.1"/>
    <property type="molecule type" value="Genomic_DNA"/>
</dbReference>
<gene>
    <name evidence="3" type="ORF">SI7747_09012797</name>
</gene>
<dbReference type="PANTHER" id="PTHR33143:SF6">
    <property type="entry name" value="OS08G0102900 PROTEIN"/>
    <property type="match status" value="1"/>
</dbReference>
<dbReference type="EMBL" id="CACRZD030000009">
    <property type="protein sequence ID" value="CAA6666408.1"/>
    <property type="molecule type" value="Genomic_DNA"/>
</dbReference>
<organism evidence="3">
    <name type="scientific">Spirodela intermedia</name>
    <name type="common">Intermediate duckweed</name>
    <dbReference type="NCBI Taxonomy" id="51605"/>
    <lineage>
        <taxon>Eukaryota</taxon>
        <taxon>Viridiplantae</taxon>
        <taxon>Streptophyta</taxon>
        <taxon>Embryophyta</taxon>
        <taxon>Tracheophyta</taxon>
        <taxon>Spermatophyta</taxon>
        <taxon>Magnoliopsida</taxon>
        <taxon>Liliopsida</taxon>
        <taxon>Araceae</taxon>
        <taxon>Lemnoideae</taxon>
        <taxon>Spirodela</taxon>
    </lineage>
</organism>
<reference evidence="3 4" key="1">
    <citation type="submission" date="2019-12" db="EMBL/GenBank/DDBJ databases">
        <authorList>
            <person name="Scholz U."/>
            <person name="Mascher M."/>
            <person name="Fiebig A."/>
        </authorList>
    </citation>
    <scope>NUCLEOTIDE SEQUENCE</scope>
</reference>
<proteinExistence type="predicted"/>
<dbReference type="InterPro" id="IPR008889">
    <property type="entry name" value="VQ"/>
</dbReference>
<evidence type="ECO:0000259" key="2">
    <source>
        <dbReference type="Pfam" id="PF05678"/>
    </source>
</evidence>
<name>A0A7I8J857_SPIIN</name>
<dbReference type="GO" id="GO:0005634">
    <property type="term" value="C:nucleus"/>
    <property type="evidence" value="ECO:0007669"/>
    <property type="project" value="TreeGrafter"/>
</dbReference>
<dbReference type="PANTHER" id="PTHR33143">
    <property type="entry name" value="F16F4.1 PROTEIN-RELATED"/>
    <property type="match status" value="1"/>
</dbReference>
<protein>
    <recommendedName>
        <fullName evidence="2">VQ domain-containing protein</fullName>
    </recommendedName>
</protein>
<evidence type="ECO:0000313" key="3">
    <source>
        <dbReference type="EMBL" id="CAA2627118.1"/>
    </source>
</evidence>
<sequence length="173" mass="18819">MVQQGSHSIRKTPRKPVVIYVVSPKIIHVKASEFMSLVQRLTGIDSSASSPPPTATATEGELLGDRKTHDCGSPAKPEAIRATRNHFPLLDSVDGPTQQEAADQFSCWRSFFANDLSLTPVAGAQGYYWLGCSGQMALPRAIPNGADRPFCSPLFLTGQFIDVFCRVLPDSRD</sequence>
<feature type="region of interest" description="Disordered" evidence="1">
    <location>
        <begin position="45"/>
        <end position="74"/>
    </location>
</feature>
<dbReference type="Pfam" id="PF05678">
    <property type="entry name" value="VQ"/>
    <property type="match status" value="1"/>
</dbReference>
<accession>A0A7I8J857</accession>
<dbReference type="InterPro" id="IPR039607">
    <property type="entry name" value="VQ_8/17/18/20/21/25"/>
</dbReference>
<feature type="domain" description="VQ" evidence="2">
    <location>
        <begin position="22"/>
        <end position="47"/>
    </location>
</feature>
<evidence type="ECO:0000256" key="1">
    <source>
        <dbReference type="SAM" id="MobiDB-lite"/>
    </source>
</evidence>